<dbReference type="AlphaFoldDB" id="A0A219B2N6"/>
<dbReference type="GO" id="GO:0003677">
    <property type="term" value="F:DNA binding"/>
    <property type="evidence" value="ECO:0007669"/>
    <property type="project" value="InterPro"/>
</dbReference>
<dbReference type="Gene3D" id="1.10.260.40">
    <property type="entry name" value="lambda repressor-like DNA-binding domains"/>
    <property type="match status" value="1"/>
</dbReference>
<feature type="transmembrane region" description="Helical" evidence="2">
    <location>
        <begin position="123"/>
        <end position="146"/>
    </location>
</feature>
<gene>
    <name evidence="4" type="ORF">B5C34_02270</name>
</gene>
<protein>
    <recommendedName>
        <fullName evidence="3">Cytoskeleton protein RodZ-like C-terminal domain-containing protein</fullName>
    </recommendedName>
</protein>
<evidence type="ECO:0000256" key="1">
    <source>
        <dbReference type="SAM" id="MobiDB-lite"/>
    </source>
</evidence>
<sequence>MQEEDTAAGTMEDAPAHPPARQPEHIGAILQEARLEQGRELSDIANLTRIPVRHLAAIESGDHSSLPAIPYSIGFVKNYAREVGIDPDQAAAQFRAETTLTVREPVEININPIDERRVPPKSAVFLGLGLLAIVVIVALLWAAGIFGGPNDVADPEFDPLSDPTEVASEIGTSPPELTAPQEPEAADGEQSASLSGQVVIRADEDAWVRIRGGGETLLMRIMTAGETFEVPEGRDDLQLRTGRAGALTILVGGEELPRLGGNDEVVGEVPLTPAGLQDYVSSLDEDDAGEEG</sequence>
<feature type="region of interest" description="Disordered" evidence="1">
    <location>
        <begin position="156"/>
        <end position="195"/>
    </location>
</feature>
<dbReference type="Pfam" id="PF13464">
    <property type="entry name" value="RodZ_C"/>
    <property type="match status" value="1"/>
</dbReference>
<dbReference type="InterPro" id="IPR010982">
    <property type="entry name" value="Lambda_DNA-bd_dom_sf"/>
</dbReference>
<keyword evidence="2" id="KW-0472">Membrane</keyword>
<accession>A0A219B2N6</accession>
<feature type="domain" description="Cytoskeleton protein RodZ-like C-terminal" evidence="3">
    <location>
        <begin position="199"/>
        <end position="264"/>
    </location>
</feature>
<keyword evidence="2" id="KW-1133">Transmembrane helix</keyword>
<evidence type="ECO:0000313" key="4">
    <source>
        <dbReference type="EMBL" id="OWV32393.1"/>
    </source>
</evidence>
<dbReference type="Pfam" id="PF13413">
    <property type="entry name" value="HTH_25"/>
    <property type="match status" value="1"/>
</dbReference>
<dbReference type="InterPro" id="IPR050400">
    <property type="entry name" value="Bact_Cytoskel_RodZ"/>
</dbReference>
<dbReference type="EMBL" id="NFZT01000001">
    <property type="protein sequence ID" value="OWV32393.1"/>
    <property type="molecule type" value="Genomic_DNA"/>
</dbReference>
<evidence type="ECO:0000256" key="2">
    <source>
        <dbReference type="SAM" id="Phobius"/>
    </source>
</evidence>
<dbReference type="PANTHER" id="PTHR34475:SF1">
    <property type="entry name" value="CYTOSKELETON PROTEIN RODZ"/>
    <property type="match status" value="1"/>
</dbReference>
<dbReference type="RefSeq" id="WP_088711189.1">
    <property type="nucleotide sequence ID" value="NZ_NFZT01000001.1"/>
</dbReference>
<name>A0A219B2N6_9SPHN</name>
<keyword evidence="2" id="KW-0812">Transmembrane</keyword>
<dbReference type="CDD" id="cd00093">
    <property type="entry name" value="HTH_XRE"/>
    <property type="match status" value="1"/>
</dbReference>
<dbReference type="InterPro" id="IPR001387">
    <property type="entry name" value="Cro/C1-type_HTH"/>
</dbReference>
<feature type="region of interest" description="Disordered" evidence="1">
    <location>
        <begin position="1"/>
        <end position="22"/>
    </location>
</feature>
<evidence type="ECO:0000259" key="3">
    <source>
        <dbReference type="Pfam" id="PF13464"/>
    </source>
</evidence>
<dbReference type="SUPFAM" id="SSF47413">
    <property type="entry name" value="lambda repressor-like DNA-binding domains"/>
    <property type="match status" value="1"/>
</dbReference>
<reference evidence="5" key="1">
    <citation type="submission" date="2017-05" db="EMBL/GenBank/DDBJ databases">
        <authorList>
            <person name="Lin X."/>
        </authorList>
    </citation>
    <scope>NUCLEOTIDE SEQUENCE [LARGE SCALE GENOMIC DNA]</scope>
    <source>
        <strain evidence="5">JLT2012</strain>
    </source>
</reference>
<dbReference type="InterPro" id="IPR025194">
    <property type="entry name" value="RodZ-like_C"/>
</dbReference>
<dbReference type="Proteomes" id="UP000198462">
    <property type="component" value="Unassembled WGS sequence"/>
</dbReference>
<evidence type="ECO:0000313" key="5">
    <source>
        <dbReference type="Proteomes" id="UP000198462"/>
    </source>
</evidence>
<dbReference type="OrthoDB" id="9790252at2"/>
<dbReference type="PANTHER" id="PTHR34475">
    <property type="match status" value="1"/>
</dbReference>
<organism evidence="4 5">
    <name type="scientific">Pacificimonas flava</name>
    <dbReference type="NCBI Taxonomy" id="1234595"/>
    <lineage>
        <taxon>Bacteria</taxon>
        <taxon>Pseudomonadati</taxon>
        <taxon>Pseudomonadota</taxon>
        <taxon>Alphaproteobacteria</taxon>
        <taxon>Sphingomonadales</taxon>
        <taxon>Sphingosinicellaceae</taxon>
        <taxon>Pacificimonas</taxon>
    </lineage>
</organism>
<keyword evidence="5" id="KW-1185">Reference proteome</keyword>
<proteinExistence type="predicted"/>
<comment type="caution">
    <text evidence="4">The sequence shown here is derived from an EMBL/GenBank/DDBJ whole genome shotgun (WGS) entry which is preliminary data.</text>
</comment>